<reference evidence="3" key="1">
    <citation type="submission" date="2020-10" db="EMBL/GenBank/DDBJ databases">
        <authorList>
            <person name="Gilroy R."/>
        </authorList>
    </citation>
    <scope>NUCLEOTIDE SEQUENCE</scope>
    <source>
        <strain evidence="3">10669</strain>
    </source>
</reference>
<keyword evidence="2" id="KW-0812">Transmembrane</keyword>
<evidence type="ECO:0000313" key="3">
    <source>
        <dbReference type="EMBL" id="HIV04834.1"/>
    </source>
</evidence>
<feature type="transmembrane region" description="Helical" evidence="2">
    <location>
        <begin position="6"/>
        <end position="24"/>
    </location>
</feature>
<protein>
    <submittedName>
        <fullName evidence="3">Uncharacterized protein</fullName>
    </submittedName>
</protein>
<gene>
    <name evidence="3" type="ORF">IAC75_06805</name>
</gene>
<proteinExistence type="predicted"/>
<accession>A0A9D1NLJ7</accession>
<name>A0A9D1NLJ7_9BACT</name>
<dbReference type="EMBL" id="DVOG01000181">
    <property type="protein sequence ID" value="HIV04834.1"/>
    <property type="molecule type" value="Genomic_DNA"/>
</dbReference>
<dbReference type="AlphaFoldDB" id="A0A9D1NLJ7"/>
<keyword evidence="2" id="KW-1133">Transmembrane helix</keyword>
<keyword evidence="2" id="KW-0472">Membrane</keyword>
<organism evidence="3 4">
    <name type="scientific">Candidatus Spyradosoma merdigallinarum</name>
    <dbReference type="NCBI Taxonomy" id="2840950"/>
    <lineage>
        <taxon>Bacteria</taxon>
        <taxon>Pseudomonadati</taxon>
        <taxon>Verrucomicrobiota</taxon>
        <taxon>Opitutia</taxon>
        <taxon>Opitutia incertae sedis</taxon>
        <taxon>Candidatus Spyradosoma</taxon>
    </lineage>
</organism>
<dbReference type="Proteomes" id="UP000886812">
    <property type="component" value="Unassembled WGS sequence"/>
</dbReference>
<evidence type="ECO:0000256" key="1">
    <source>
        <dbReference type="SAM" id="Coils"/>
    </source>
</evidence>
<comment type="caution">
    <text evidence="3">The sequence shown here is derived from an EMBL/GenBank/DDBJ whole genome shotgun (WGS) entry which is preliminary data.</text>
</comment>
<evidence type="ECO:0000256" key="2">
    <source>
        <dbReference type="SAM" id="Phobius"/>
    </source>
</evidence>
<reference evidence="3" key="2">
    <citation type="journal article" date="2021" name="PeerJ">
        <title>Extensive microbial diversity within the chicken gut microbiome revealed by metagenomics and culture.</title>
        <authorList>
            <person name="Gilroy R."/>
            <person name="Ravi A."/>
            <person name="Getino M."/>
            <person name="Pursley I."/>
            <person name="Horton D.L."/>
            <person name="Alikhan N.F."/>
            <person name="Baker D."/>
            <person name="Gharbi K."/>
            <person name="Hall N."/>
            <person name="Watson M."/>
            <person name="Adriaenssens E.M."/>
            <person name="Foster-Nyarko E."/>
            <person name="Jarju S."/>
            <person name="Secka A."/>
            <person name="Antonio M."/>
            <person name="Oren A."/>
            <person name="Chaudhuri R.R."/>
            <person name="La Ragione R."/>
            <person name="Hildebrand F."/>
            <person name="Pallen M.J."/>
        </authorList>
    </citation>
    <scope>NUCLEOTIDE SEQUENCE</scope>
    <source>
        <strain evidence="3">10669</strain>
    </source>
</reference>
<feature type="coiled-coil region" evidence="1">
    <location>
        <begin position="43"/>
        <end position="226"/>
    </location>
</feature>
<sequence>MKKSEIILFVLAAIFAGASVFLFLENRDLAAEKPTDSQLAQELESVRQANRDLRADADTAALELSRSREQRRRLEKECADVGALASDQQEIIRNAEKQISELEKAMKEKDARIGKDKEAALRDETLIAELQKKLAEENRRAEELSGEIVRLRSTQSRTEFETAIADMERKLAETSRERDALDKELARKKAEAETLRERLQDAAAKEQEQTKKIRDLENVIILLRRKAANY</sequence>
<keyword evidence="1" id="KW-0175">Coiled coil</keyword>
<evidence type="ECO:0000313" key="4">
    <source>
        <dbReference type="Proteomes" id="UP000886812"/>
    </source>
</evidence>